<gene>
    <name evidence="2" type="ORF">OH806_02680</name>
</gene>
<reference evidence="2" key="1">
    <citation type="submission" date="2022-10" db="EMBL/GenBank/DDBJ databases">
        <title>Chryseobacterium babae sp. nov. isolated from the gut of the beetle Oryctes rhinoceros, and Chryseobacterium kimseyorum sp. nov., isolated from a stick insect rearing cage.</title>
        <authorList>
            <person name="Shelomi M."/>
            <person name="Han C.-J."/>
            <person name="Chen W.-M."/>
            <person name="Chen H.-K."/>
            <person name="Liaw S.-J."/>
            <person name="Muhle E."/>
            <person name="Clermont D."/>
        </authorList>
    </citation>
    <scope>NUCLEOTIDE SEQUENCE</scope>
    <source>
        <strain evidence="2">WLa1L2M3</strain>
    </source>
</reference>
<evidence type="ECO:0008006" key="4">
    <source>
        <dbReference type="Google" id="ProtNLM"/>
    </source>
</evidence>
<accession>A0ABT3HK76</accession>
<keyword evidence="1" id="KW-1133">Transmembrane helix</keyword>
<dbReference type="Proteomes" id="UP001163719">
    <property type="component" value="Unassembled WGS sequence"/>
</dbReference>
<evidence type="ECO:0000256" key="1">
    <source>
        <dbReference type="SAM" id="Phobius"/>
    </source>
</evidence>
<sequence>MNAHSKDRKTFLLSDNNQLLGELNYETPFYLKAEIKILNTETYKLAPEGFFGTSIAVTKDGNKIAGLSMSWNGKIIITFQDEREYALILSGLFQSQMILENKNQENVIQFEPKFNWRDFYCKYDIDYDITNTNEPNDNLLLLLGIYAANYFIATISGANAGLM</sequence>
<name>A0ABT3HK76_9FLAO</name>
<keyword evidence="1" id="KW-0472">Membrane</keyword>
<dbReference type="EMBL" id="JAPDHV010000001">
    <property type="protein sequence ID" value="MCW3160176.1"/>
    <property type="molecule type" value="Genomic_DNA"/>
</dbReference>
<keyword evidence="1" id="KW-0812">Transmembrane</keyword>
<proteinExistence type="predicted"/>
<evidence type="ECO:0000313" key="2">
    <source>
        <dbReference type="EMBL" id="MCW3160176.1"/>
    </source>
</evidence>
<comment type="caution">
    <text evidence="2">The sequence shown here is derived from an EMBL/GenBank/DDBJ whole genome shotgun (WGS) entry which is preliminary data.</text>
</comment>
<evidence type="ECO:0000313" key="3">
    <source>
        <dbReference type="Proteomes" id="UP001163719"/>
    </source>
</evidence>
<keyword evidence="3" id="KW-1185">Reference proteome</keyword>
<protein>
    <recommendedName>
        <fullName evidence="4">Scramblase</fullName>
    </recommendedName>
</protein>
<feature type="transmembrane region" description="Helical" evidence="1">
    <location>
        <begin position="139"/>
        <end position="162"/>
    </location>
</feature>
<organism evidence="2 3">
    <name type="scientific">Chryseobacterium oryctis</name>
    <dbReference type="NCBI Taxonomy" id="2952618"/>
    <lineage>
        <taxon>Bacteria</taxon>
        <taxon>Pseudomonadati</taxon>
        <taxon>Bacteroidota</taxon>
        <taxon>Flavobacteriia</taxon>
        <taxon>Flavobacteriales</taxon>
        <taxon>Weeksellaceae</taxon>
        <taxon>Chryseobacterium group</taxon>
        <taxon>Chryseobacterium</taxon>
    </lineage>
</organism>
<dbReference type="RefSeq" id="WP_264742133.1">
    <property type="nucleotide sequence ID" value="NZ_JAPDHV010000001.1"/>
</dbReference>